<feature type="domain" description="Cupin type-1" evidence="11">
    <location>
        <begin position="6"/>
        <end position="127"/>
    </location>
</feature>
<keyword evidence="4 10" id="KW-0964">Secreted</keyword>
<feature type="binding site" evidence="8">
    <location>
        <position position="64"/>
    </location>
    <ligand>
        <name>oxalate</name>
        <dbReference type="ChEBI" id="CHEBI:30623"/>
    </ligand>
</feature>
<sequence>MAWHARTLLQWTALSNTTNPFGTVVTPVTVAQLARLDTLGISMVRIDIELWGNVPPHTHPRATEIITVLEGTLQVGFVTSNPDNNQITKVLQKGNVFVFPVGLIHFHQNVGKVNVVAILALSIKIQE</sequence>
<dbReference type="PANTHER" id="PTHR31238">
    <property type="entry name" value="GERMIN-LIKE PROTEIN SUBFAMILY 3 MEMBER 3"/>
    <property type="match status" value="1"/>
</dbReference>
<dbReference type="GO" id="GO:0048046">
    <property type="term" value="C:apoplast"/>
    <property type="evidence" value="ECO:0007669"/>
    <property type="project" value="UniProtKB-SubCell"/>
</dbReference>
<reference evidence="12" key="1">
    <citation type="submission" date="2023-05" db="EMBL/GenBank/DDBJ databases">
        <authorList>
            <person name="Huff M."/>
        </authorList>
    </citation>
    <scope>NUCLEOTIDE SEQUENCE</scope>
</reference>
<evidence type="ECO:0000256" key="8">
    <source>
        <dbReference type="PIRSR" id="PIRSR601929-1"/>
    </source>
</evidence>
<evidence type="ECO:0000256" key="3">
    <source>
        <dbReference type="ARBA" id="ARBA00022523"/>
    </source>
</evidence>
<organism evidence="12 13">
    <name type="scientific">Fraxinus pennsylvanica</name>
    <dbReference type="NCBI Taxonomy" id="56036"/>
    <lineage>
        <taxon>Eukaryota</taxon>
        <taxon>Viridiplantae</taxon>
        <taxon>Streptophyta</taxon>
        <taxon>Embryophyta</taxon>
        <taxon>Tracheophyta</taxon>
        <taxon>Spermatophyta</taxon>
        <taxon>Magnoliopsida</taxon>
        <taxon>eudicotyledons</taxon>
        <taxon>Gunneridae</taxon>
        <taxon>Pentapetalae</taxon>
        <taxon>asterids</taxon>
        <taxon>lamiids</taxon>
        <taxon>Lamiales</taxon>
        <taxon>Oleaceae</taxon>
        <taxon>Oleeae</taxon>
        <taxon>Fraxinus</taxon>
    </lineage>
</organism>
<evidence type="ECO:0000256" key="6">
    <source>
        <dbReference type="ARBA" id="ARBA00023157"/>
    </source>
</evidence>
<dbReference type="InterPro" id="IPR019780">
    <property type="entry name" value="Germin_Mn-BS"/>
</dbReference>
<name>A0AAD2EFI4_9LAMI</name>
<evidence type="ECO:0000256" key="4">
    <source>
        <dbReference type="ARBA" id="ARBA00022525"/>
    </source>
</evidence>
<feature type="binding site" evidence="9">
    <location>
        <position position="59"/>
    </location>
    <ligand>
        <name>Mn(2+)</name>
        <dbReference type="ChEBI" id="CHEBI:29035"/>
    </ligand>
</feature>
<dbReference type="PROSITE" id="PS00725">
    <property type="entry name" value="GERMIN"/>
    <property type="match status" value="1"/>
</dbReference>
<evidence type="ECO:0000256" key="10">
    <source>
        <dbReference type="RuleBase" id="RU366015"/>
    </source>
</evidence>
<dbReference type="GO" id="GO:0030145">
    <property type="term" value="F:manganese ion binding"/>
    <property type="evidence" value="ECO:0007669"/>
    <property type="project" value="UniProtKB-UniRule"/>
</dbReference>
<keyword evidence="5 8" id="KW-0479">Metal-binding</keyword>
<feature type="binding site" evidence="9">
    <location>
        <position position="64"/>
    </location>
    <ligand>
        <name>Mn(2+)</name>
        <dbReference type="ChEBI" id="CHEBI:29035"/>
    </ligand>
</feature>
<evidence type="ECO:0000313" key="13">
    <source>
        <dbReference type="Proteomes" id="UP000834106"/>
    </source>
</evidence>
<evidence type="ECO:0000256" key="9">
    <source>
        <dbReference type="PIRSR" id="PIRSR601929-2"/>
    </source>
</evidence>
<evidence type="ECO:0000259" key="11">
    <source>
        <dbReference type="SMART" id="SM00835"/>
    </source>
</evidence>
<evidence type="ECO:0000256" key="1">
    <source>
        <dbReference type="ARBA" id="ARBA00004271"/>
    </source>
</evidence>
<feature type="binding site" evidence="9">
    <location>
        <position position="57"/>
    </location>
    <ligand>
        <name>Mn(2+)</name>
        <dbReference type="ChEBI" id="CHEBI:29035"/>
    </ligand>
</feature>
<evidence type="ECO:0000256" key="7">
    <source>
        <dbReference type="ARBA" id="ARBA00023211"/>
    </source>
</evidence>
<keyword evidence="13" id="KW-1185">Reference proteome</keyword>
<keyword evidence="6" id="KW-1015">Disulfide bond</keyword>
<dbReference type="Proteomes" id="UP000834106">
    <property type="component" value="Chromosome 23"/>
</dbReference>
<keyword evidence="3 10" id="KW-0052">Apoplast</keyword>
<dbReference type="CDD" id="cd02241">
    <property type="entry name" value="cupin_OxOx"/>
    <property type="match status" value="1"/>
</dbReference>
<protein>
    <recommendedName>
        <fullName evidence="10">Germin-like protein</fullName>
    </recommendedName>
</protein>
<evidence type="ECO:0000256" key="2">
    <source>
        <dbReference type="ARBA" id="ARBA00007456"/>
    </source>
</evidence>
<gene>
    <name evidence="12" type="ORF">FPE_LOCUS35003</name>
</gene>
<dbReference type="SUPFAM" id="SSF51182">
    <property type="entry name" value="RmlC-like cupins"/>
    <property type="match status" value="1"/>
</dbReference>
<comment type="subcellular location">
    <subcellularLocation>
        <location evidence="1 10">Secreted</location>
        <location evidence="1 10">Extracellular space</location>
        <location evidence="1 10">Apoplast</location>
    </subcellularLocation>
</comment>
<evidence type="ECO:0000256" key="5">
    <source>
        <dbReference type="ARBA" id="ARBA00022723"/>
    </source>
</evidence>
<evidence type="ECO:0000313" key="12">
    <source>
        <dbReference type="EMBL" id="CAI9787573.1"/>
    </source>
</evidence>
<keyword evidence="7 8" id="KW-0464">Manganese</keyword>
<dbReference type="EMBL" id="OU503058">
    <property type="protein sequence ID" value="CAI9787573.1"/>
    <property type="molecule type" value="Genomic_DNA"/>
</dbReference>
<proteinExistence type="inferred from homology"/>
<dbReference type="AlphaFoldDB" id="A0AAD2EFI4"/>
<dbReference type="SMART" id="SM00835">
    <property type="entry name" value="Cupin_1"/>
    <property type="match status" value="1"/>
</dbReference>
<feature type="binding site" evidence="9">
    <location>
        <position position="105"/>
    </location>
    <ligand>
        <name>Mn(2+)</name>
        <dbReference type="ChEBI" id="CHEBI:29035"/>
    </ligand>
</feature>
<feature type="binding site" evidence="8">
    <location>
        <position position="59"/>
    </location>
    <ligand>
        <name>oxalate</name>
        <dbReference type="ChEBI" id="CHEBI:30623"/>
    </ligand>
</feature>
<dbReference type="PRINTS" id="PR00325">
    <property type="entry name" value="GERMIN"/>
</dbReference>
<dbReference type="Pfam" id="PF00190">
    <property type="entry name" value="Cupin_1"/>
    <property type="match status" value="1"/>
</dbReference>
<accession>A0AAD2EFI4</accession>
<comment type="similarity">
    <text evidence="2 10">Belongs to the germin family.</text>
</comment>
<dbReference type="InterPro" id="IPR001929">
    <property type="entry name" value="Germin"/>
</dbReference>
<dbReference type="InterPro" id="IPR014710">
    <property type="entry name" value="RmlC-like_jellyroll"/>
</dbReference>
<dbReference type="Gene3D" id="2.60.120.10">
    <property type="entry name" value="Jelly Rolls"/>
    <property type="match status" value="1"/>
</dbReference>
<dbReference type="InterPro" id="IPR006045">
    <property type="entry name" value="Cupin_1"/>
</dbReference>
<dbReference type="InterPro" id="IPR011051">
    <property type="entry name" value="RmlC_Cupin_sf"/>
</dbReference>